<keyword evidence="3" id="KW-1185">Reference proteome</keyword>
<evidence type="ECO:0000313" key="2">
    <source>
        <dbReference type="EMBL" id="CAF0956332.1"/>
    </source>
</evidence>
<name>A0A814DM17_9BILA</name>
<dbReference type="OrthoDB" id="8007085at2759"/>
<evidence type="ECO:0000313" key="3">
    <source>
        <dbReference type="Proteomes" id="UP000663879"/>
    </source>
</evidence>
<evidence type="ECO:0000256" key="1">
    <source>
        <dbReference type="SAM" id="Phobius"/>
    </source>
</evidence>
<protein>
    <submittedName>
        <fullName evidence="2">Uncharacterized protein</fullName>
    </submittedName>
</protein>
<gene>
    <name evidence="2" type="ORF">OXX778_LOCUS14213</name>
</gene>
<keyword evidence="1" id="KW-0812">Transmembrane</keyword>
<keyword evidence="1" id="KW-0472">Membrane</keyword>
<sequence>MNGKIYQDKIKYLNRDSILVSLNLNTDGAPLVKSQAFSLWPIFATVAELKSSLRDKFENMIILGLWLSVKKPVMDFYLNKCLEKLQNFIDKNLEINGSIIHLRVQSFIADLPARAQFLKINQYNGKFACLNCHDPGIYDHTYHKMTYPPMNQVKLRSSDDYNLYSKLADLSGDDVFGIKGRTALGDLIEIPRQVPYDYMHLVCQGHSKWILKQLFDSPDTEYDLTKSIEQIDVFLNQIKYPTSFPRKPRKIKKYSKWKSSQLKIFILFLAVPIFLEFLSVEYFYLLSAYALVIRTLYEPCNDEEIDTANILIKEYYEALKNFFGSYAYDFTIHAHTHLTEQVKEHGPLFETSQFVFEVGYI</sequence>
<reference evidence="2" key="1">
    <citation type="submission" date="2021-02" db="EMBL/GenBank/DDBJ databases">
        <authorList>
            <person name="Nowell W R."/>
        </authorList>
    </citation>
    <scope>NUCLEOTIDE SEQUENCE</scope>
    <source>
        <strain evidence="2">Ploen Becks lab</strain>
    </source>
</reference>
<proteinExistence type="predicted"/>
<organism evidence="2 3">
    <name type="scientific">Brachionus calyciflorus</name>
    <dbReference type="NCBI Taxonomy" id="104777"/>
    <lineage>
        <taxon>Eukaryota</taxon>
        <taxon>Metazoa</taxon>
        <taxon>Spiralia</taxon>
        <taxon>Gnathifera</taxon>
        <taxon>Rotifera</taxon>
        <taxon>Eurotatoria</taxon>
        <taxon>Monogononta</taxon>
        <taxon>Pseudotrocha</taxon>
        <taxon>Ploima</taxon>
        <taxon>Brachionidae</taxon>
        <taxon>Brachionus</taxon>
    </lineage>
</organism>
<dbReference type="AlphaFoldDB" id="A0A814DM17"/>
<comment type="caution">
    <text evidence="2">The sequence shown here is derived from an EMBL/GenBank/DDBJ whole genome shotgun (WGS) entry which is preliminary data.</text>
</comment>
<dbReference type="EMBL" id="CAJNOC010002880">
    <property type="protein sequence ID" value="CAF0956332.1"/>
    <property type="molecule type" value="Genomic_DNA"/>
</dbReference>
<dbReference type="Proteomes" id="UP000663879">
    <property type="component" value="Unassembled WGS sequence"/>
</dbReference>
<keyword evidence="1" id="KW-1133">Transmembrane helix</keyword>
<dbReference type="PANTHER" id="PTHR46579">
    <property type="entry name" value="F5/8 TYPE C DOMAIN-CONTAINING PROTEIN-RELATED"/>
    <property type="match status" value="1"/>
</dbReference>
<feature type="transmembrane region" description="Helical" evidence="1">
    <location>
        <begin position="262"/>
        <end position="285"/>
    </location>
</feature>
<dbReference type="PANTHER" id="PTHR46579:SF1">
    <property type="entry name" value="F5_8 TYPE C DOMAIN-CONTAINING PROTEIN"/>
    <property type="match status" value="1"/>
</dbReference>
<accession>A0A814DM17</accession>